<dbReference type="Gene3D" id="3.40.50.720">
    <property type="entry name" value="NAD(P)-binding Rossmann-like Domain"/>
    <property type="match status" value="2"/>
</dbReference>
<reference evidence="4 5" key="1">
    <citation type="submission" date="2018-08" db="EMBL/GenBank/DDBJ databases">
        <title>Lactobacillus suantsai sp. nov., isolated from traditional fermented suan-tsai in Taiwan.</title>
        <authorList>
            <person name="Huang C.-H."/>
        </authorList>
    </citation>
    <scope>NUCLEOTIDE SEQUENCE [LARGE SCALE GENOMIC DNA]</scope>
    <source>
        <strain evidence="4 5">BCRC 12945</strain>
    </source>
</reference>
<gene>
    <name evidence="4" type="ORF">DXH47_00115</name>
</gene>
<comment type="caution">
    <text evidence="4">The sequence shown here is derived from an EMBL/GenBank/DDBJ whole genome shotgun (WGS) entry which is preliminary data.</text>
</comment>
<dbReference type="PANTHER" id="PTHR43333:SF1">
    <property type="entry name" value="D-ISOMER SPECIFIC 2-HYDROXYACID DEHYDROGENASE NAD-BINDING DOMAIN-CONTAINING PROTEIN"/>
    <property type="match status" value="1"/>
</dbReference>
<dbReference type="OrthoDB" id="9805416at2"/>
<evidence type="ECO:0000259" key="3">
    <source>
        <dbReference type="Pfam" id="PF02826"/>
    </source>
</evidence>
<dbReference type="RefSeq" id="WP_129031072.1">
    <property type="nucleotide sequence ID" value="NZ_CP059603.1"/>
</dbReference>
<dbReference type="InterPro" id="IPR006140">
    <property type="entry name" value="D-isomer_DH_NAD-bd"/>
</dbReference>
<proteinExistence type="predicted"/>
<dbReference type="Pfam" id="PF02826">
    <property type="entry name" value="2-Hacid_dh_C"/>
    <property type="match status" value="1"/>
</dbReference>
<dbReference type="PANTHER" id="PTHR43333">
    <property type="entry name" value="2-HACID_DH_C DOMAIN-CONTAINING PROTEIN"/>
    <property type="match status" value="1"/>
</dbReference>
<keyword evidence="2" id="KW-0520">NAD</keyword>
<sequence length="316" mass="34473">MTERILALQPLTADHLATLRAAGIDVVSATDYQPGGAPITILYGWQKDLGPQVIKDPNNQVHWLQTHSAGVDYLPLDLIADQHIKLTNSRGVFSDAIAETTIGYLLYFLRGFDIALENQAGHFWSQPKRASLPTLSDQTVVIYGTGSIGQAIAKLLNVFGTTVLGVNRSGHPVTGFKQTASLTDDAQVLANADIVINDMPATDETNDYFNADFFNRLDGLHVFVNVGRGKAVDLNALRAALNAHQVINAALDVVEEEPLPKDDPLWDFPNVLLTPHQSGFAANNLDLTFKIFHENLTSYLKDGSLTVNVTDPRQGY</sequence>
<dbReference type="SUPFAM" id="SSF51735">
    <property type="entry name" value="NAD(P)-binding Rossmann-fold domains"/>
    <property type="match status" value="1"/>
</dbReference>
<dbReference type="Proteomes" id="UP000290602">
    <property type="component" value="Unassembled WGS sequence"/>
</dbReference>
<organism evidence="4 5">
    <name type="scientific">Levilactobacillus suantsaii</name>
    <dbReference type="NCBI Taxonomy" id="2292255"/>
    <lineage>
        <taxon>Bacteria</taxon>
        <taxon>Bacillati</taxon>
        <taxon>Bacillota</taxon>
        <taxon>Bacilli</taxon>
        <taxon>Lactobacillales</taxon>
        <taxon>Lactobacillaceae</taxon>
        <taxon>Levilactobacillus</taxon>
    </lineage>
</organism>
<dbReference type="GO" id="GO:0016616">
    <property type="term" value="F:oxidoreductase activity, acting on the CH-OH group of donors, NAD or NADP as acceptor"/>
    <property type="evidence" value="ECO:0007669"/>
    <property type="project" value="InterPro"/>
</dbReference>
<keyword evidence="5" id="KW-1185">Reference proteome</keyword>
<dbReference type="SUPFAM" id="SSF52283">
    <property type="entry name" value="Formate/glycerate dehydrogenase catalytic domain-like"/>
    <property type="match status" value="1"/>
</dbReference>
<protein>
    <submittedName>
        <fullName evidence="4">Phosphoglycerate dehydrogenase</fullName>
    </submittedName>
</protein>
<dbReference type="GO" id="GO:0051287">
    <property type="term" value="F:NAD binding"/>
    <property type="evidence" value="ECO:0007669"/>
    <property type="project" value="InterPro"/>
</dbReference>
<name>A0A4Q0VLU9_9LACO</name>
<feature type="domain" description="D-isomer specific 2-hydroxyacid dehydrogenase NAD-binding" evidence="3">
    <location>
        <begin position="103"/>
        <end position="277"/>
    </location>
</feature>
<dbReference type="InterPro" id="IPR036291">
    <property type="entry name" value="NAD(P)-bd_dom_sf"/>
</dbReference>
<dbReference type="AlphaFoldDB" id="A0A4Q0VLU9"/>
<evidence type="ECO:0000256" key="2">
    <source>
        <dbReference type="ARBA" id="ARBA00023027"/>
    </source>
</evidence>
<keyword evidence="1" id="KW-0560">Oxidoreductase</keyword>
<evidence type="ECO:0000313" key="5">
    <source>
        <dbReference type="Proteomes" id="UP000290602"/>
    </source>
</evidence>
<evidence type="ECO:0000256" key="1">
    <source>
        <dbReference type="ARBA" id="ARBA00023002"/>
    </source>
</evidence>
<dbReference type="EMBL" id="QXIL01000001">
    <property type="protein sequence ID" value="RXI80012.1"/>
    <property type="molecule type" value="Genomic_DNA"/>
</dbReference>
<evidence type="ECO:0000313" key="4">
    <source>
        <dbReference type="EMBL" id="RXI80012.1"/>
    </source>
</evidence>
<accession>A0A4Q0VLU9</accession>